<comment type="caution">
    <text evidence="3">The sequence shown here is derived from an EMBL/GenBank/DDBJ whole genome shotgun (WGS) entry which is preliminary data.</text>
</comment>
<dbReference type="PANTHER" id="PTHR46377:SF1">
    <property type="entry name" value="DUAL SPECIFICITY PROTEIN PHOSPHATASE 19"/>
    <property type="match status" value="1"/>
</dbReference>
<feature type="domain" description="Tyrosine-protein phosphatase" evidence="1">
    <location>
        <begin position="1"/>
        <end position="140"/>
    </location>
</feature>
<dbReference type="Proteomes" id="UP000683925">
    <property type="component" value="Unassembled WGS sequence"/>
</dbReference>
<sequence length="204" mass="23802">MSLILQNLYLGGVDVAKDIKFIKEKNIKYILICAKGIQQYYPNKVQYKQLNISDNPCTLIITYLPESLEFINQNIKNAAILVHCLGGKSRSVSVVIAYVMFSLHVSYEQAFQHVKQHHFKAQPNVGFIKQLNIFQTVLEIYGKPKQNDFKVLNQIMYDNNIESQVKQKLNQIQFKNNYEIEQNEDEEEAIQEDLNVQFIQQKQK</sequence>
<dbReference type="InterPro" id="IPR000340">
    <property type="entry name" value="Dual-sp_phosphatase_cat-dom"/>
</dbReference>
<dbReference type="GO" id="GO:0005737">
    <property type="term" value="C:cytoplasm"/>
    <property type="evidence" value="ECO:0007669"/>
    <property type="project" value="TreeGrafter"/>
</dbReference>
<reference evidence="3" key="1">
    <citation type="submission" date="2021-01" db="EMBL/GenBank/DDBJ databases">
        <authorList>
            <consortium name="Genoscope - CEA"/>
            <person name="William W."/>
        </authorList>
    </citation>
    <scope>NUCLEOTIDE SEQUENCE</scope>
</reference>
<protein>
    <submittedName>
        <fullName evidence="3">Uncharacterized protein</fullName>
    </submittedName>
</protein>
<feature type="domain" description="Tyrosine specific protein phosphatases" evidence="2">
    <location>
        <begin position="65"/>
        <end position="117"/>
    </location>
</feature>
<dbReference type="PROSITE" id="PS50054">
    <property type="entry name" value="TYR_PHOSPHATASE_DUAL"/>
    <property type="match status" value="1"/>
</dbReference>
<dbReference type="GO" id="GO:0008579">
    <property type="term" value="F:JUN kinase phosphatase activity"/>
    <property type="evidence" value="ECO:0007669"/>
    <property type="project" value="TreeGrafter"/>
</dbReference>
<dbReference type="Pfam" id="PF00782">
    <property type="entry name" value="DSPc"/>
    <property type="match status" value="1"/>
</dbReference>
<dbReference type="OrthoDB" id="10252009at2759"/>
<dbReference type="InterPro" id="IPR000387">
    <property type="entry name" value="Tyr_Pase_dom"/>
</dbReference>
<dbReference type="CDD" id="cd14498">
    <property type="entry name" value="DSP"/>
    <property type="match status" value="1"/>
</dbReference>
<proteinExistence type="predicted"/>
<dbReference type="SMART" id="SM00195">
    <property type="entry name" value="DSPc"/>
    <property type="match status" value="1"/>
</dbReference>
<dbReference type="EMBL" id="CAJJDP010000022">
    <property type="protein sequence ID" value="CAD8149185.1"/>
    <property type="molecule type" value="Genomic_DNA"/>
</dbReference>
<evidence type="ECO:0000259" key="2">
    <source>
        <dbReference type="PROSITE" id="PS50056"/>
    </source>
</evidence>
<organism evidence="3 4">
    <name type="scientific">Paramecium octaurelia</name>
    <dbReference type="NCBI Taxonomy" id="43137"/>
    <lineage>
        <taxon>Eukaryota</taxon>
        <taxon>Sar</taxon>
        <taxon>Alveolata</taxon>
        <taxon>Ciliophora</taxon>
        <taxon>Intramacronucleata</taxon>
        <taxon>Oligohymenophorea</taxon>
        <taxon>Peniculida</taxon>
        <taxon>Parameciidae</taxon>
        <taxon>Paramecium</taxon>
    </lineage>
</organism>
<name>A0A8S1T7D6_PAROT</name>
<dbReference type="PROSITE" id="PS50056">
    <property type="entry name" value="TYR_PHOSPHATASE_2"/>
    <property type="match status" value="1"/>
</dbReference>
<evidence type="ECO:0000313" key="4">
    <source>
        <dbReference type="Proteomes" id="UP000683925"/>
    </source>
</evidence>
<dbReference type="AlphaFoldDB" id="A0A8S1T7D6"/>
<evidence type="ECO:0000313" key="3">
    <source>
        <dbReference type="EMBL" id="CAD8149185.1"/>
    </source>
</evidence>
<dbReference type="PANTHER" id="PTHR46377">
    <property type="entry name" value="DUAL SPECIFICITY PROTEIN PHOSPHATASE 19"/>
    <property type="match status" value="1"/>
</dbReference>
<accession>A0A8S1T7D6</accession>
<evidence type="ECO:0000259" key="1">
    <source>
        <dbReference type="PROSITE" id="PS50054"/>
    </source>
</evidence>
<dbReference type="OMA" id="ILICAKG"/>
<dbReference type="InterPro" id="IPR020422">
    <property type="entry name" value="TYR_PHOSPHATASE_DUAL_dom"/>
</dbReference>
<keyword evidence="4" id="KW-1185">Reference proteome</keyword>
<gene>
    <name evidence="3" type="ORF">POCTA_138.1.T0220082</name>
</gene>